<evidence type="ECO:0000313" key="10">
    <source>
        <dbReference type="RefSeq" id="WP_028310006.1"/>
    </source>
</evidence>
<keyword evidence="4" id="KW-0249">Electron transport</keyword>
<dbReference type="InterPro" id="IPR036909">
    <property type="entry name" value="Cyt_c-like_dom_sf"/>
</dbReference>
<dbReference type="RefSeq" id="WP_028310006.1">
    <property type="nucleotide sequence ID" value="NZ_AXWS01000007.1"/>
</dbReference>
<dbReference type="Gene3D" id="1.10.760.10">
    <property type="entry name" value="Cytochrome c-like domain"/>
    <property type="match status" value="1"/>
</dbReference>
<evidence type="ECO:0000256" key="6">
    <source>
        <dbReference type="PROSITE-ProRule" id="PRU00433"/>
    </source>
</evidence>
<dbReference type="Pfam" id="PF00034">
    <property type="entry name" value="Cytochrom_C"/>
    <property type="match status" value="1"/>
</dbReference>
<dbReference type="PROSITE" id="PS51007">
    <property type="entry name" value="CYTC"/>
    <property type="match status" value="1"/>
</dbReference>
<dbReference type="AlphaFoldDB" id="A0A8B6X0Y1"/>
<evidence type="ECO:0000256" key="4">
    <source>
        <dbReference type="ARBA" id="ARBA00022982"/>
    </source>
</evidence>
<evidence type="ECO:0000259" key="8">
    <source>
        <dbReference type="PROSITE" id="PS51007"/>
    </source>
</evidence>
<dbReference type="InterPro" id="IPR050597">
    <property type="entry name" value="Cytochrome_c_Oxidase_Subunit"/>
</dbReference>
<dbReference type="InterPro" id="IPR009056">
    <property type="entry name" value="Cyt_c-like_dom"/>
</dbReference>
<evidence type="ECO:0000256" key="2">
    <source>
        <dbReference type="ARBA" id="ARBA00022617"/>
    </source>
</evidence>
<dbReference type="PANTHER" id="PTHR33751:SF9">
    <property type="entry name" value="CYTOCHROME C4"/>
    <property type="match status" value="1"/>
</dbReference>
<dbReference type="GO" id="GO:0009055">
    <property type="term" value="F:electron transfer activity"/>
    <property type="evidence" value="ECO:0007669"/>
    <property type="project" value="InterPro"/>
</dbReference>
<dbReference type="SUPFAM" id="SSF46626">
    <property type="entry name" value="Cytochrome c"/>
    <property type="match status" value="1"/>
</dbReference>
<keyword evidence="5 6" id="KW-0408">Iron</keyword>
<proteinExistence type="predicted"/>
<reference evidence="10" key="6">
    <citation type="journal article" date="2019" name="Int. J. Biol. Macromol.">
        <title>Cytochrome c: An extreme multifunctional protein with a key role in cell fate.</title>
        <authorList>
            <person name="Santucci R."/>
            <person name="Sinibaldi F."/>
            <person name="Cozza P."/>
            <person name="Polticelli F."/>
            <person name="Fiorucci L."/>
        </authorList>
    </citation>
    <scope>NUCLEOTIDE SEQUENCE</scope>
</reference>
<protein>
    <submittedName>
        <fullName evidence="10">C-type cytochrome</fullName>
    </submittedName>
</protein>
<dbReference type="Proteomes" id="UP000675920">
    <property type="component" value="Unplaced"/>
</dbReference>
<keyword evidence="1" id="KW-0813">Transport</keyword>
<reference evidence="10" key="7">
    <citation type="submission" date="2025-08" db="UniProtKB">
        <authorList>
            <consortium name="RefSeq"/>
        </authorList>
    </citation>
    <scope>IDENTIFICATION</scope>
</reference>
<evidence type="ECO:0000256" key="1">
    <source>
        <dbReference type="ARBA" id="ARBA00022448"/>
    </source>
</evidence>
<feature type="domain" description="Cytochrome c" evidence="8">
    <location>
        <begin position="29"/>
        <end position="115"/>
    </location>
</feature>
<feature type="chain" id="PRO_5034342347" evidence="7">
    <location>
        <begin position="29"/>
        <end position="122"/>
    </location>
</feature>
<accession>A0A8B6X0Y1</accession>
<reference evidence="10" key="2">
    <citation type="journal article" date="1999" name="Structure">
        <title>Still a puzzle: why is haem covalently attached in c-type cytochromes?</title>
        <authorList>
            <person name="Barker P.D."/>
            <person name="Ferguson S.J."/>
        </authorList>
    </citation>
    <scope>NUCLEOTIDE SEQUENCE</scope>
</reference>
<evidence type="ECO:0000256" key="3">
    <source>
        <dbReference type="ARBA" id="ARBA00022723"/>
    </source>
</evidence>
<organism evidence="9 10">
    <name type="scientific">Derxia gummosa DSM 723</name>
    <dbReference type="NCBI Taxonomy" id="1121388"/>
    <lineage>
        <taxon>Bacteria</taxon>
        <taxon>Pseudomonadati</taxon>
        <taxon>Pseudomonadota</taxon>
        <taxon>Betaproteobacteria</taxon>
        <taxon>Burkholderiales</taxon>
        <taxon>Alcaligenaceae</taxon>
        <taxon>Derxia</taxon>
    </lineage>
</organism>
<evidence type="ECO:0000256" key="5">
    <source>
        <dbReference type="ARBA" id="ARBA00023004"/>
    </source>
</evidence>
<dbReference type="PANTHER" id="PTHR33751">
    <property type="entry name" value="CBB3-TYPE CYTOCHROME C OXIDASE SUBUNIT FIXP"/>
    <property type="match status" value="1"/>
</dbReference>
<reference evidence="10" key="4">
    <citation type="journal article" date="2008" name="Nat. Rev. Mol. Cell Biol.">
        <title>Cytochrome c: functions beyond respiration.</title>
        <authorList>
            <person name="Ow Y.P."/>
            <person name="Green D.R."/>
            <person name="Hao Z."/>
            <person name="Mak T.W."/>
        </authorList>
    </citation>
    <scope>NUCLEOTIDE SEQUENCE</scope>
</reference>
<feature type="signal peptide" evidence="7">
    <location>
        <begin position="1"/>
        <end position="28"/>
    </location>
</feature>
<dbReference type="GO" id="GO:0046872">
    <property type="term" value="F:metal ion binding"/>
    <property type="evidence" value="ECO:0007669"/>
    <property type="project" value="UniProtKB-KW"/>
</dbReference>
<reference evidence="10" key="3">
    <citation type="journal article" date="2003" name="Philos. Trans. R. Soc. Lond., B, Biol. Sci.">
        <title>C-type cytochromes: diverse structures and biogenesis systems pose evolutionary problems.</title>
        <authorList>
            <person name="Allen J.W."/>
            <person name="Daltrop O."/>
            <person name="Stevens J.M."/>
            <person name="Ferguson S.J."/>
        </authorList>
    </citation>
    <scope>NUCLEOTIDE SEQUENCE</scope>
</reference>
<keyword evidence="9" id="KW-1185">Reference proteome</keyword>
<reference evidence="10" key="1">
    <citation type="journal article" date="1999" name="Curr. Biol.">
        <title>Cytochrome c.</title>
        <authorList>
            <person name="Kroemer G."/>
        </authorList>
    </citation>
    <scope>NUCLEOTIDE SEQUENCE</scope>
</reference>
<evidence type="ECO:0000313" key="9">
    <source>
        <dbReference type="Proteomes" id="UP000675920"/>
    </source>
</evidence>
<reference evidence="10" key="5">
    <citation type="journal article" date="2012" name="Protein Cell">
        <title>Continued surprises in the cytochrome c biogenesis story.</title>
        <authorList>
            <person name="Sawyer E.B."/>
            <person name="Barker P.D."/>
        </authorList>
    </citation>
    <scope>NUCLEOTIDE SEQUENCE</scope>
</reference>
<sequence>MTPVLSFRLALTALASLALLTAAVPARAGDIERGKAAAQKHACASCHGADFNSPIDASYPRLAGQHPDYLVQALRAYRKPDGKLEGRRNAIMQGMAAQLTTAEIDDIAAYLASLPGSLVTRR</sequence>
<dbReference type="GO" id="GO:0020037">
    <property type="term" value="F:heme binding"/>
    <property type="evidence" value="ECO:0007669"/>
    <property type="project" value="InterPro"/>
</dbReference>
<keyword evidence="3 6" id="KW-0479">Metal-binding</keyword>
<keyword evidence="2 6" id="KW-0349">Heme</keyword>
<evidence type="ECO:0000256" key="7">
    <source>
        <dbReference type="SAM" id="SignalP"/>
    </source>
</evidence>
<dbReference type="OrthoDB" id="8777614at2"/>
<name>A0A8B6X0Y1_9BURK</name>
<keyword evidence="7" id="KW-0732">Signal</keyword>